<sequence>MEKHYHDAFSGAPPLTSNGTLHVLSRVLFLVLCGLWGVTAAQAQDDSYRWVEQNGVYTLTGTAQKGEIATIKVGSFYAPDDHGDATVYFHASGIDTQKDKISLFYPINQDGTGSDTQHGGRIQEGWNNVYLTAQHVEGTTANVQISHIILPTNTTHPIEAMSNIYDINGDGKMEFLGTDFRFHSYQYPGLMPMEQYSIPENGKHARLCNLNNDAFPDIRYLEGGIIALSEQDASWQIPDNVSEAPYPCDYNNDGRIDLMHDNRKIYRQAADGSFSPIEIIPISSEEDTLVYNRWESQPSSSGIGLGNLGGDVGVAIGGSPSAHVATFSSNREFYSMDFNKDGHADLIDESTGTLLLNRGNNRFLLAPQNGRLYPRDLNGDFIMDYICYDEETQTVESMVFQKDGSIKRQTLMSNLAMDKRIHFYDFNADGYVDVLLPFSHSSATGEYCYLVMAINDGKGNFTINEDNTFHRQLFFIGCADVDNDGCYDILALEKNADRKVWNGWECDLYWLKGSKDMLFKEMPDALIPTQIVQYESSEELNGDAEAYAGDFDNDGFCDILVHSMYFERTSDKLPTASNSFLYSFKQEATAANQSPEKPDMPTLVSDAASGMLQINWQPGKDDLTPTADLTYALRIGTAPGKGDIFYACADEQGHRLNLMPGNMEYNLDKTLNVSGWRKGDYYIAVQTIDAMGKGSAWSDAAVYRHEVAHAPFYIADKDITTADTAIMGYDGPADPSLHYNWDLDGGTIISSEASGSILKVVFDQPEQKHITLSVTDAEGNTSTPRTDDLHVSAVRFDKRTLSMNNGYIQQIADIDLDGQPELLATDGVYQPTEEQDFEKAPGIYNTNLSIGLNFAWDYNRDGLIDFIGGMNPENEKYKDNLMLNQGNRRFTVTHAVGEAFVPQIGYHGSVSWKYPIYDFNNDGLPDYHWRNSSGYTDQNDTIYENTGDWRTFVAHPIDNIGFFPSDNWSAHEFDEDFVYADINGDNLMDMAGWSKQWDENGHLYARKWMLFINQGNFKFQRIDTDITVDYSNLQTIPTFADLNNDGVKDIIIDEEYSGDNRFYHIYLSRNGQIDYENPIVVEGPVGVAKDLIFYDLDNNGYLDLVGTYLNSWLYNYGGGKFELQTTDDDNGSYMLFGKDANGKPLFLNNAGDDMSTANSRISNTPPHAPQGLHATQDKDGYLTISWNAAEDAETPAYQMRYNLSVKKQGASGEGAFIISSLNGLSNEAAPLPSPLQELTGTQIRIPVSALPVGKYEIQMQSIDRWFATSDFTTPLAVEILPKPLLSLPPRICRDKSATIRYVGTEGRQIQVDFGADATVLDHSDDHTYEVVWSTAGQKTLTVTVDGISSEVSTYVNPPLDATFTLPRITLAHTKTNFEISDDIFMANRSVSFTVKSQDDDDFYTPGHYGISFERKENTKEVRTTFTHTGHYTVRMTVEDDGCGNIYQERTIDVLEGMEAPQIALVTVDPTTGKNRINWKFRNLPDYISTVCIYKEGSHYNQFDLIGEAQPSDEGFTDMASNPAVTTSRYRICLNTSFGIPTESGTPHQSVHLTINKGMNGSWNLMWNAYSGRDIDHYRILRGTSPETLTEISTVSGSTQSYTDLTAPEGVVYYAIAYSAYYEDEWQPMKRSLAMASAQSNTASAAQAQNLRLAEELAVTHLEKDAILNEQQACLHLYAHIYPANASCKNVNWTIIQGEELAYVTPQGLLVAHGTQAGQIIVRATTIDGSQLHQDLTVEKASFPVPVESIRIYPEDELYIDNATGMQRIELAAKVYPEEATNPQVVWNIIEGSEFAYIEEDASGHTYLHATQNGKGTIEVKSVAYPGIRDTRAFHAVGFPGSDIRSSRENTIHIYPAIVTENLHACHMPAHSEKQIYVIGLDGRCKHAEQTWETDIRIPCHSFPSGVYLLKVVTNGQTVTRKFIKK</sequence>
<reference evidence="1 2" key="1">
    <citation type="submission" date="2011-03" db="EMBL/GenBank/DDBJ databases">
        <authorList>
            <person name="Weinstock G."/>
            <person name="Sodergren E."/>
            <person name="Clifton S."/>
            <person name="Fulton L."/>
            <person name="Fulton B."/>
            <person name="Courtney L."/>
            <person name="Fronick C."/>
            <person name="Harrison M."/>
            <person name="Strong C."/>
            <person name="Farmer C."/>
            <person name="Delahaunty K."/>
            <person name="Markovic C."/>
            <person name="Hall O."/>
            <person name="Minx P."/>
            <person name="Tomlinson C."/>
            <person name="Mitreva M."/>
            <person name="Hou S."/>
            <person name="Chen J."/>
            <person name="Wollam A."/>
            <person name="Pepin K.H."/>
            <person name="Johnson M."/>
            <person name="Bhonagiri V."/>
            <person name="Zhang X."/>
            <person name="Suruliraj S."/>
            <person name="Warren W."/>
            <person name="Chinwalla A."/>
            <person name="Mardis E.R."/>
            <person name="Wilson R.K."/>
        </authorList>
    </citation>
    <scope>NUCLEOTIDE SEQUENCE [LARGE SCALE GENOMIC DNA]</scope>
    <source>
        <strain evidence="1 2">YIT 11840</strain>
    </source>
</reference>
<evidence type="ECO:0000313" key="1">
    <source>
        <dbReference type="EMBL" id="EHH01297.1"/>
    </source>
</evidence>
<dbReference type="Gene3D" id="2.130.10.130">
    <property type="entry name" value="Integrin alpha, N-terminal"/>
    <property type="match status" value="2"/>
</dbReference>
<dbReference type="eggNOG" id="COG5492">
    <property type="taxonomic scope" value="Bacteria"/>
</dbReference>
<dbReference type="Proteomes" id="UP000003598">
    <property type="component" value="Unassembled WGS sequence"/>
</dbReference>
<evidence type="ECO:0000313" key="2">
    <source>
        <dbReference type="Proteomes" id="UP000003598"/>
    </source>
</evidence>
<dbReference type="HOGENOM" id="CLU_235294_0_0_10"/>
<dbReference type="PANTHER" id="PTHR44103:SF1">
    <property type="entry name" value="PROPROTEIN CONVERTASE P"/>
    <property type="match status" value="1"/>
</dbReference>
<dbReference type="PATRIC" id="fig|762968.3.peg.857"/>
<dbReference type="PANTHER" id="PTHR44103">
    <property type="entry name" value="PROPROTEIN CONVERTASE P"/>
    <property type="match status" value="1"/>
</dbReference>
<organism evidence="1 2">
    <name type="scientific">Paraprevotella clara YIT 11840</name>
    <dbReference type="NCBI Taxonomy" id="762968"/>
    <lineage>
        <taxon>Bacteria</taxon>
        <taxon>Pseudomonadati</taxon>
        <taxon>Bacteroidota</taxon>
        <taxon>Bacteroidia</taxon>
        <taxon>Bacteroidales</taxon>
        <taxon>Prevotellaceae</taxon>
        <taxon>Paraprevotella</taxon>
    </lineage>
</organism>
<dbReference type="EMBL" id="AFFY01000015">
    <property type="protein sequence ID" value="EHH01297.1"/>
    <property type="molecule type" value="Genomic_DNA"/>
</dbReference>
<accession>G5SNN1</accession>
<dbReference type="InterPro" id="IPR028994">
    <property type="entry name" value="Integrin_alpha_N"/>
</dbReference>
<dbReference type="OrthoDB" id="1047314at2"/>
<dbReference type="NCBIfam" id="TIGR04183">
    <property type="entry name" value="Por_Secre_tail"/>
    <property type="match status" value="1"/>
</dbReference>
<dbReference type="STRING" id="762968.HMPREF9441_00962"/>
<dbReference type="InterPro" id="IPR026444">
    <property type="entry name" value="Secre_tail"/>
</dbReference>
<dbReference type="Gene3D" id="2.60.40.10">
    <property type="entry name" value="Immunoglobulins"/>
    <property type="match status" value="2"/>
</dbReference>
<comment type="caution">
    <text evidence="1">The sequence shown here is derived from an EMBL/GenBank/DDBJ whole genome shotgun (WGS) entry which is preliminary data.</text>
</comment>
<keyword evidence="2" id="KW-1185">Reference proteome</keyword>
<protein>
    <submittedName>
        <fullName evidence="1">FG-GAP repeat protein</fullName>
    </submittedName>
</protein>
<proteinExistence type="predicted"/>
<dbReference type="RefSeq" id="WP_008618361.1">
    <property type="nucleotide sequence ID" value="NZ_JH376591.1"/>
</dbReference>
<dbReference type="GeneID" id="93556622"/>
<gene>
    <name evidence="1" type="ORF">HMPREF9441_00962</name>
</gene>
<dbReference type="SUPFAM" id="SSF69318">
    <property type="entry name" value="Integrin alpha N-terminal domain"/>
    <property type="match status" value="3"/>
</dbReference>
<dbReference type="InterPro" id="IPR013783">
    <property type="entry name" value="Ig-like_fold"/>
</dbReference>
<name>G5SNN1_9BACT</name>